<dbReference type="GO" id="GO:0015629">
    <property type="term" value="C:actin cytoskeleton"/>
    <property type="evidence" value="ECO:0007669"/>
    <property type="project" value="InterPro"/>
</dbReference>
<keyword evidence="7" id="KW-0217">Developmental protein</keyword>
<dbReference type="GO" id="GO:0016477">
    <property type="term" value="P:cell migration"/>
    <property type="evidence" value="ECO:0007669"/>
    <property type="project" value="TreeGrafter"/>
</dbReference>
<evidence type="ECO:0000256" key="17">
    <source>
        <dbReference type="ARBA" id="ARBA00023806"/>
    </source>
</evidence>
<evidence type="ECO:0000256" key="2">
    <source>
        <dbReference type="ARBA" id="ARBA00004245"/>
    </source>
</evidence>
<feature type="region of interest" description="Disordered" evidence="19">
    <location>
        <begin position="1"/>
        <end position="45"/>
    </location>
</feature>
<evidence type="ECO:0000256" key="11">
    <source>
        <dbReference type="ARBA" id="ARBA00022889"/>
    </source>
</evidence>
<dbReference type="Proteomes" id="UP000269221">
    <property type="component" value="Unassembled WGS sequence"/>
</dbReference>
<evidence type="ECO:0000256" key="7">
    <source>
        <dbReference type="ARBA" id="ARBA00022473"/>
    </source>
</evidence>
<evidence type="ECO:0000256" key="9">
    <source>
        <dbReference type="ARBA" id="ARBA00022490"/>
    </source>
</evidence>
<dbReference type="PANTHER" id="PTHR18914">
    <property type="entry name" value="ALPHA CATENIN"/>
    <property type="match status" value="1"/>
</dbReference>
<feature type="compositionally biased region" description="Polar residues" evidence="19">
    <location>
        <begin position="1"/>
        <end position="31"/>
    </location>
</feature>
<keyword evidence="15" id="KW-0539">Nucleus</keyword>
<dbReference type="InterPro" id="IPR000633">
    <property type="entry name" value="Vinculin_CS"/>
</dbReference>
<evidence type="ECO:0000256" key="18">
    <source>
        <dbReference type="ARBA" id="ARBA00029822"/>
    </source>
</evidence>
<evidence type="ECO:0000256" key="15">
    <source>
        <dbReference type="ARBA" id="ARBA00023242"/>
    </source>
</evidence>
<evidence type="ECO:0000256" key="14">
    <source>
        <dbReference type="ARBA" id="ARBA00023212"/>
    </source>
</evidence>
<sequence>MVSSWSYQLTTGRCQEPQSNTQEQVTTLVNTSNKGPSGKKKGRSKKAHVLAASVEQATQNFLEKGDQIAKESQDLKEELVAAVEDVRKQGETMRIASSEFADDPCSSVKRGTMVRAARALLSAVTRLLILADMADVMRLLSHLKIVEEALEAVKNATNEQDLANRFKEFGKEMVKLNYVAARRQQELKDPHCRDEMAAARGALKKNATMLYTASQAFLRHPDVAATRANRDYVFKQVQEAIAGISNAAQATSPTDENKGHTGIGELAAALNEFDRFVELIIGERCPFHFDEATRLQSQHLSHAIRSCSVLLIGVGNGGSGNFDLNKIILDPMTFSEARFRPSLEERLESIISGAALMADSSCTRDDRRERIVAECNAVRQALQDLLSEYMNNSTIVCGFGPEICTRCPWSSAGKGFVLSTHSVKRAY</sequence>
<dbReference type="Gene3D" id="6.10.250.2510">
    <property type="match status" value="1"/>
</dbReference>
<evidence type="ECO:0000256" key="16">
    <source>
        <dbReference type="ARBA" id="ARBA00023273"/>
    </source>
</evidence>
<evidence type="ECO:0000256" key="19">
    <source>
        <dbReference type="SAM" id="MobiDB-lite"/>
    </source>
</evidence>
<evidence type="ECO:0000256" key="3">
    <source>
        <dbReference type="ARBA" id="ARBA00004413"/>
    </source>
</evidence>
<dbReference type="Pfam" id="PF01044">
    <property type="entry name" value="Vinculin"/>
    <property type="match status" value="1"/>
</dbReference>
<dbReference type="GO" id="GO:0051015">
    <property type="term" value="F:actin filament binding"/>
    <property type="evidence" value="ECO:0007669"/>
    <property type="project" value="InterPro"/>
</dbReference>
<keyword evidence="13" id="KW-0472">Membrane</keyword>
<dbReference type="PROSITE" id="PS00663">
    <property type="entry name" value="VINCULIN_1"/>
    <property type="match status" value="1"/>
</dbReference>
<keyword evidence="11" id="KW-0130">Cell adhesion</keyword>
<evidence type="ECO:0000256" key="13">
    <source>
        <dbReference type="ARBA" id="ARBA00023136"/>
    </source>
</evidence>
<dbReference type="AlphaFoldDB" id="A0A3M0KNB0"/>
<evidence type="ECO:0000256" key="4">
    <source>
        <dbReference type="ARBA" id="ARBA00004489"/>
    </source>
</evidence>
<dbReference type="GO" id="GO:0030424">
    <property type="term" value="C:axon"/>
    <property type="evidence" value="ECO:0007669"/>
    <property type="project" value="UniProtKB-SubCell"/>
</dbReference>
<dbReference type="GO" id="GO:0005198">
    <property type="term" value="F:structural molecule activity"/>
    <property type="evidence" value="ECO:0007669"/>
    <property type="project" value="InterPro"/>
</dbReference>
<dbReference type="GO" id="GO:0005912">
    <property type="term" value="C:adherens junction"/>
    <property type="evidence" value="ECO:0007669"/>
    <property type="project" value="UniProtKB-SubCell"/>
</dbReference>
<evidence type="ECO:0000313" key="21">
    <source>
        <dbReference type="Proteomes" id="UP000269221"/>
    </source>
</evidence>
<evidence type="ECO:0000256" key="6">
    <source>
        <dbReference type="ARBA" id="ARBA00008376"/>
    </source>
</evidence>
<dbReference type="EMBL" id="QRBI01000105">
    <property type="protein sequence ID" value="RMC14543.1"/>
    <property type="molecule type" value="Genomic_DNA"/>
</dbReference>
<dbReference type="PANTHER" id="PTHR18914:SF23">
    <property type="entry name" value="CATENIN ALPHA-2"/>
    <property type="match status" value="1"/>
</dbReference>
<accession>A0A3M0KNB0</accession>
<keyword evidence="21" id="KW-1185">Reference proteome</keyword>
<evidence type="ECO:0000313" key="20">
    <source>
        <dbReference type="EMBL" id="RMC14543.1"/>
    </source>
</evidence>
<proteinExistence type="inferred from homology"/>
<comment type="similarity">
    <text evidence="6">Belongs to the vinculin/alpha-catenin family.</text>
</comment>
<dbReference type="InterPro" id="IPR001033">
    <property type="entry name" value="Alpha_catenin"/>
</dbReference>
<dbReference type="GO" id="GO:0008013">
    <property type="term" value="F:beta-catenin binding"/>
    <property type="evidence" value="ECO:0007669"/>
    <property type="project" value="TreeGrafter"/>
</dbReference>
<dbReference type="OrthoDB" id="6376697at2759"/>
<evidence type="ECO:0000256" key="10">
    <source>
        <dbReference type="ARBA" id="ARBA00022782"/>
    </source>
</evidence>
<dbReference type="SUPFAM" id="SSF47220">
    <property type="entry name" value="alpha-catenin/vinculin-like"/>
    <property type="match status" value="1"/>
</dbReference>
<evidence type="ECO:0000256" key="5">
    <source>
        <dbReference type="ARBA" id="ARBA00004536"/>
    </source>
</evidence>
<dbReference type="GO" id="GO:0045296">
    <property type="term" value="F:cadherin binding"/>
    <property type="evidence" value="ECO:0007669"/>
    <property type="project" value="InterPro"/>
</dbReference>
<evidence type="ECO:0000256" key="1">
    <source>
        <dbReference type="ARBA" id="ARBA00004123"/>
    </source>
</evidence>
<name>A0A3M0KNB0_HIRRU</name>
<dbReference type="GO" id="GO:0030154">
    <property type="term" value="P:cell differentiation"/>
    <property type="evidence" value="ECO:0007669"/>
    <property type="project" value="UniProtKB-KW"/>
</dbReference>
<dbReference type="GO" id="GO:0005634">
    <property type="term" value="C:nucleus"/>
    <property type="evidence" value="ECO:0007669"/>
    <property type="project" value="UniProtKB-SubCell"/>
</dbReference>
<keyword evidence="14" id="KW-0206">Cytoskeleton</keyword>
<dbReference type="InterPro" id="IPR006077">
    <property type="entry name" value="Vinculin/catenin"/>
</dbReference>
<organism evidence="20 21">
    <name type="scientific">Hirundo rustica rustica</name>
    <dbReference type="NCBI Taxonomy" id="333673"/>
    <lineage>
        <taxon>Eukaryota</taxon>
        <taxon>Metazoa</taxon>
        <taxon>Chordata</taxon>
        <taxon>Craniata</taxon>
        <taxon>Vertebrata</taxon>
        <taxon>Euteleostomi</taxon>
        <taxon>Archelosauria</taxon>
        <taxon>Archosauria</taxon>
        <taxon>Dinosauria</taxon>
        <taxon>Saurischia</taxon>
        <taxon>Theropoda</taxon>
        <taxon>Coelurosauria</taxon>
        <taxon>Aves</taxon>
        <taxon>Neognathae</taxon>
        <taxon>Neoaves</taxon>
        <taxon>Telluraves</taxon>
        <taxon>Australaves</taxon>
        <taxon>Passeriformes</taxon>
        <taxon>Sylvioidea</taxon>
        <taxon>Hirundinidae</taxon>
        <taxon>Hirundo</taxon>
    </lineage>
</organism>
<comment type="subcellular location">
    <subcellularLocation>
        <location evidence="5">Cell junction</location>
        <location evidence="5">Adherens junction</location>
    </subcellularLocation>
    <subcellularLocation>
        <location evidence="3">Cell membrane</location>
        <topology evidence="3">Peripheral membrane protein</topology>
        <orientation evidence="3">Cytoplasmic side</orientation>
    </subcellularLocation>
    <subcellularLocation>
        <location evidence="4">Cell projection</location>
        <location evidence="4">Axon</location>
    </subcellularLocation>
    <subcellularLocation>
        <location evidence="2">Cytoplasm</location>
        <location evidence="2">Cytoskeleton</location>
    </subcellularLocation>
    <subcellularLocation>
        <location evidence="1">Nucleus</location>
    </subcellularLocation>
</comment>
<comment type="caution">
    <text evidence="20">The sequence shown here is derived from an EMBL/GenBank/DDBJ whole genome shotgun (WGS) entry which is preliminary data.</text>
</comment>
<keyword evidence="10" id="KW-0221">Differentiation</keyword>
<dbReference type="PRINTS" id="PR00805">
    <property type="entry name" value="ALPHACATENIN"/>
</dbReference>
<dbReference type="InterPro" id="IPR036723">
    <property type="entry name" value="Alpha-catenin/vinculin-like_sf"/>
</dbReference>
<keyword evidence="9" id="KW-0963">Cytoplasm</keyword>
<gene>
    <name evidence="20" type="ORF">DUI87_09640</name>
</gene>
<reference evidence="20 21" key="1">
    <citation type="submission" date="2018-07" db="EMBL/GenBank/DDBJ databases">
        <title>A high quality draft genome assembly of the barn swallow (H. rustica rustica).</title>
        <authorList>
            <person name="Formenti G."/>
            <person name="Chiara M."/>
            <person name="Poveda L."/>
            <person name="Francoijs K.-J."/>
            <person name="Bonisoli-Alquati A."/>
            <person name="Canova L."/>
            <person name="Gianfranceschi L."/>
            <person name="Horner D.S."/>
            <person name="Saino N."/>
        </authorList>
    </citation>
    <scope>NUCLEOTIDE SEQUENCE [LARGE SCALE GENOMIC DNA]</scope>
    <source>
        <strain evidence="20">Chelidonia</strain>
        <tissue evidence="20">Blood</tissue>
    </source>
</reference>
<dbReference type="FunFam" id="1.20.120.230:FF:000006">
    <property type="entry name" value="Catenin alpha 1"/>
    <property type="match status" value="1"/>
</dbReference>
<dbReference type="Gene3D" id="1.20.120.230">
    <property type="entry name" value="Alpha-catenin/vinculin-like"/>
    <property type="match status" value="2"/>
</dbReference>
<keyword evidence="8" id="KW-1003">Cell membrane</keyword>
<dbReference type="STRING" id="333673.A0A3M0KNB0"/>
<dbReference type="GO" id="GO:0098609">
    <property type="term" value="P:cell-cell adhesion"/>
    <property type="evidence" value="ECO:0007669"/>
    <property type="project" value="TreeGrafter"/>
</dbReference>
<protein>
    <recommendedName>
        <fullName evidence="17">Catenin alpha-2</fullName>
    </recommendedName>
    <alternativeName>
        <fullName evidence="18">Alpha N-catenin</fullName>
    </alternativeName>
</protein>
<dbReference type="GO" id="GO:0016342">
    <property type="term" value="C:catenin complex"/>
    <property type="evidence" value="ECO:0007669"/>
    <property type="project" value="TreeGrafter"/>
</dbReference>
<evidence type="ECO:0000256" key="8">
    <source>
        <dbReference type="ARBA" id="ARBA00022475"/>
    </source>
</evidence>
<evidence type="ECO:0000256" key="12">
    <source>
        <dbReference type="ARBA" id="ARBA00022949"/>
    </source>
</evidence>
<keyword evidence="16" id="KW-0966">Cell projection</keyword>
<keyword evidence="12" id="KW-0965">Cell junction</keyword>